<dbReference type="AlphaFoldDB" id="A0A1G5K909"/>
<dbReference type="OrthoDB" id="2112725at2"/>
<dbReference type="RefSeq" id="WP_091545744.1">
    <property type="nucleotide sequence ID" value="NZ_FMUS01000025.1"/>
</dbReference>
<organism evidence="1 2">
    <name type="scientific">Alkaliphilus peptidifermentans DSM 18978</name>
    <dbReference type="NCBI Taxonomy" id="1120976"/>
    <lineage>
        <taxon>Bacteria</taxon>
        <taxon>Bacillati</taxon>
        <taxon>Bacillota</taxon>
        <taxon>Clostridia</taxon>
        <taxon>Peptostreptococcales</taxon>
        <taxon>Natronincolaceae</taxon>
        <taxon>Alkaliphilus</taxon>
    </lineage>
</organism>
<name>A0A1G5K909_9FIRM</name>
<sequence length="116" mass="13386">MKIAGISNFYLPTMNNRLNLSDVKRAEIEVRDIPKPLQKNVYTYVGGFGTYSNKSMKENIENFLSIVRNIEVKEAEWQCDTIELPTGEVTQLKQFKYDNSANLRKVNVVNLINIQE</sequence>
<gene>
    <name evidence="1" type="ORF">SAMN03080606_03328</name>
</gene>
<dbReference type="Proteomes" id="UP000198636">
    <property type="component" value="Unassembled WGS sequence"/>
</dbReference>
<evidence type="ECO:0000313" key="1">
    <source>
        <dbReference type="EMBL" id="SCY97133.1"/>
    </source>
</evidence>
<reference evidence="1 2" key="1">
    <citation type="submission" date="2016-10" db="EMBL/GenBank/DDBJ databases">
        <authorList>
            <person name="de Groot N.N."/>
        </authorList>
    </citation>
    <scope>NUCLEOTIDE SEQUENCE [LARGE SCALE GENOMIC DNA]</scope>
    <source>
        <strain evidence="1 2">DSM 18978</strain>
    </source>
</reference>
<protein>
    <submittedName>
        <fullName evidence="1">Uncharacterized protein</fullName>
    </submittedName>
</protein>
<proteinExistence type="predicted"/>
<accession>A0A1G5K909</accession>
<keyword evidence="2" id="KW-1185">Reference proteome</keyword>
<dbReference type="STRING" id="1120976.SAMN03080606_03328"/>
<evidence type="ECO:0000313" key="2">
    <source>
        <dbReference type="Proteomes" id="UP000198636"/>
    </source>
</evidence>
<dbReference type="EMBL" id="FMUS01000025">
    <property type="protein sequence ID" value="SCY97133.1"/>
    <property type="molecule type" value="Genomic_DNA"/>
</dbReference>